<dbReference type="STRING" id="906968.Trebr_1180"/>
<sequence length="293" mass="32858">MTSMTGYAYVEETGETYTVSVEIKSYNSRFLDLTINLPSFLGRLETFFREKITPSVLRGKTDVSIRIREETTDTRVSVDTAAARAYADAIGRVAEALGRGDANGAAGVPLSLIVQQEGVLVSHREFDLECYRTLIEPVFTRALTAFIADRRREGENLRTDLFAKIAELDAAAAFFAEWQPRMELLFRESITRRFNELLGDAADPQRVMTEIAAMLVKYTINEEIVRLQSHLAALKTELAENPAPGRKIDFICQEINREINTIGSKNQFPEVGAMVITAKNALENIREQARNVE</sequence>
<dbReference type="HOGENOM" id="CLU_076609_1_0_12"/>
<evidence type="ECO:0000313" key="9">
    <source>
        <dbReference type="Proteomes" id="UP000006546"/>
    </source>
</evidence>
<protein>
    <recommendedName>
        <fullName evidence="10">YicC-like domain-containing protein</fullName>
    </recommendedName>
</protein>
<dbReference type="OrthoDB" id="9771229at2"/>
<dbReference type="Proteomes" id="UP000006546">
    <property type="component" value="Chromosome"/>
</dbReference>
<evidence type="ECO:0000313" key="8">
    <source>
        <dbReference type="EMBL" id="AEE16608.1"/>
    </source>
</evidence>
<evidence type="ECO:0000256" key="1">
    <source>
        <dbReference type="ARBA" id="ARBA00001968"/>
    </source>
</evidence>
<keyword evidence="3" id="KW-0255">Endonuclease</keyword>
<dbReference type="InterPro" id="IPR013551">
    <property type="entry name" value="YicC-like_C"/>
</dbReference>
<accession>F4LL11</accession>
<keyword evidence="4" id="KW-0378">Hydrolase</keyword>
<dbReference type="GO" id="GO:0004521">
    <property type="term" value="F:RNA endonuclease activity"/>
    <property type="evidence" value="ECO:0007669"/>
    <property type="project" value="InterPro"/>
</dbReference>
<evidence type="ECO:0000259" key="6">
    <source>
        <dbReference type="Pfam" id="PF03755"/>
    </source>
</evidence>
<name>F4LL11_TREBD</name>
<keyword evidence="9" id="KW-1185">Reference proteome</keyword>
<dbReference type="InterPro" id="IPR005229">
    <property type="entry name" value="YicC/YloC-like"/>
</dbReference>
<dbReference type="GO" id="GO:0016787">
    <property type="term" value="F:hydrolase activity"/>
    <property type="evidence" value="ECO:0007669"/>
    <property type="project" value="UniProtKB-KW"/>
</dbReference>
<gene>
    <name evidence="8" type="ordered locus">Trebr_1180</name>
</gene>
<feature type="domain" description="Endoribonuclease YicC-like C-terminal" evidence="7">
    <location>
        <begin position="179"/>
        <end position="293"/>
    </location>
</feature>
<dbReference type="Pfam" id="PF08340">
    <property type="entry name" value="YicC-like_C"/>
    <property type="match status" value="1"/>
</dbReference>
<dbReference type="InterPro" id="IPR013527">
    <property type="entry name" value="YicC-like_N"/>
</dbReference>
<comment type="cofactor">
    <cofactor evidence="1">
        <name>a divalent metal cation</name>
        <dbReference type="ChEBI" id="CHEBI:60240"/>
    </cofactor>
</comment>
<evidence type="ECO:0000256" key="2">
    <source>
        <dbReference type="ARBA" id="ARBA00022722"/>
    </source>
</evidence>
<dbReference type="PANTHER" id="PTHR30636:SF3">
    <property type="entry name" value="UPF0701 PROTEIN YICC"/>
    <property type="match status" value="1"/>
</dbReference>
<dbReference type="AlphaFoldDB" id="F4LL11"/>
<proteinExistence type="inferred from homology"/>
<dbReference type="RefSeq" id="WP_013758315.1">
    <property type="nucleotide sequence ID" value="NC_015500.1"/>
</dbReference>
<dbReference type="EMBL" id="CP002696">
    <property type="protein sequence ID" value="AEE16608.1"/>
    <property type="molecule type" value="Genomic_DNA"/>
</dbReference>
<dbReference type="Pfam" id="PF03755">
    <property type="entry name" value="YicC-like_N"/>
    <property type="match status" value="1"/>
</dbReference>
<feature type="domain" description="Endoribonuclease YicC-like N-terminal" evidence="6">
    <location>
        <begin position="1"/>
        <end position="158"/>
    </location>
</feature>
<evidence type="ECO:0000256" key="3">
    <source>
        <dbReference type="ARBA" id="ARBA00022759"/>
    </source>
</evidence>
<dbReference type="NCBIfam" id="TIGR00255">
    <property type="entry name" value="YicC/YloC family endoribonuclease"/>
    <property type="match status" value="1"/>
</dbReference>
<dbReference type="PANTHER" id="PTHR30636">
    <property type="entry name" value="UPF0701 PROTEIN YICC"/>
    <property type="match status" value="1"/>
</dbReference>
<evidence type="ECO:0000256" key="5">
    <source>
        <dbReference type="ARBA" id="ARBA00035648"/>
    </source>
</evidence>
<evidence type="ECO:0008006" key="10">
    <source>
        <dbReference type="Google" id="ProtNLM"/>
    </source>
</evidence>
<dbReference type="eggNOG" id="COG1561">
    <property type="taxonomic scope" value="Bacteria"/>
</dbReference>
<comment type="similarity">
    <text evidence="5">Belongs to the YicC/YloC family.</text>
</comment>
<organism evidence="8 9">
    <name type="scientific">Treponema brennaborense (strain DSM 12168 / CIP 105900 / DD5/3)</name>
    <dbReference type="NCBI Taxonomy" id="906968"/>
    <lineage>
        <taxon>Bacteria</taxon>
        <taxon>Pseudomonadati</taxon>
        <taxon>Spirochaetota</taxon>
        <taxon>Spirochaetia</taxon>
        <taxon>Spirochaetales</taxon>
        <taxon>Treponemataceae</taxon>
        <taxon>Treponema</taxon>
    </lineage>
</organism>
<dbReference type="KEGG" id="tbe:Trebr_1180"/>
<reference evidence="9" key="1">
    <citation type="submission" date="2011-04" db="EMBL/GenBank/DDBJ databases">
        <title>The complete genome of Treponema brennaborense DSM 12168.</title>
        <authorList>
            <person name="Lucas S."/>
            <person name="Han J."/>
            <person name="Lapidus A."/>
            <person name="Bruce D."/>
            <person name="Goodwin L."/>
            <person name="Pitluck S."/>
            <person name="Peters L."/>
            <person name="Kyrpides N."/>
            <person name="Mavromatis K."/>
            <person name="Ivanova N."/>
            <person name="Mikhailova N."/>
            <person name="Pagani I."/>
            <person name="Teshima H."/>
            <person name="Detter J.C."/>
            <person name="Tapia R."/>
            <person name="Han C."/>
            <person name="Land M."/>
            <person name="Hauser L."/>
            <person name="Markowitz V."/>
            <person name="Cheng J.-F."/>
            <person name="Hugenholtz P."/>
            <person name="Woyke T."/>
            <person name="Wu D."/>
            <person name="Gronow S."/>
            <person name="Wellnitz S."/>
            <person name="Brambilla E."/>
            <person name="Klenk H.-P."/>
            <person name="Eisen J.A."/>
        </authorList>
    </citation>
    <scope>NUCLEOTIDE SEQUENCE [LARGE SCALE GENOMIC DNA]</scope>
    <source>
        <strain evidence="9">DSM 12168 / CIP 105900 / DD5/3</strain>
    </source>
</reference>
<evidence type="ECO:0000259" key="7">
    <source>
        <dbReference type="Pfam" id="PF08340"/>
    </source>
</evidence>
<evidence type="ECO:0000256" key="4">
    <source>
        <dbReference type="ARBA" id="ARBA00022801"/>
    </source>
</evidence>
<keyword evidence="2" id="KW-0540">Nuclease</keyword>